<evidence type="ECO:0000313" key="5">
    <source>
        <dbReference type="Proteomes" id="UP000251314"/>
    </source>
</evidence>
<dbReference type="Proteomes" id="UP000774804">
    <property type="component" value="Unassembled WGS sequence"/>
</dbReference>
<protein>
    <submittedName>
        <fullName evidence="4">Uncharacterized protein</fullName>
    </submittedName>
</protein>
<sequence length="104" mass="11612">MASYEISAHVGLVEAAFVIHNFIRLNKDEFADQGHQQQDEYAGDNDTTGSNHTNAADDISMMHLRDKIATTKVGIDYTVYLAETERWLCKIVTTSFSNSSNIVL</sequence>
<organism evidence="4 5">
    <name type="scientific">Phytophthora cactorum</name>
    <dbReference type="NCBI Taxonomy" id="29920"/>
    <lineage>
        <taxon>Eukaryota</taxon>
        <taxon>Sar</taxon>
        <taxon>Stramenopiles</taxon>
        <taxon>Oomycota</taxon>
        <taxon>Peronosporomycetes</taxon>
        <taxon>Peronosporales</taxon>
        <taxon>Peronosporaceae</taxon>
        <taxon>Phytophthora</taxon>
    </lineage>
</organism>
<reference evidence="4 5" key="1">
    <citation type="submission" date="2018-01" db="EMBL/GenBank/DDBJ databases">
        <title>Draft genome of the strawberry crown rot pathogen Phytophthora cactorum.</title>
        <authorList>
            <person name="Armitage A.D."/>
            <person name="Lysoe E."/>
            <person name="Nellist C.F."/>
            <person name="Harrison R.J."/>
            <person name="Brurberg M.B."/>
        </authorList>
    </citation>
    <scope>NUCLEOTIDE SEQUENCE [LARGE SCALE GENOMIC DNA]</scope>
    <source>
        <strain evidence="4 5">10300</strain>
    </source>
</reference>
<proteinExistence type="predicted"/>
<dbReference type="VEuPathDB" id="FungiDB:PC110_g21192"/>
<dbReference type="EMBL" id="MJFZ01001337">
    <property type="protein sequence ID" value="RAW22367.1"/>
    <property type="molecule type" value="Genomic_DNA"/>
</dbReference>
<evidence type="ECO:0000313" key="3">
    <source>
        <dbReference type="EMBL" id="KAG2883965.1"/>
    </source>
</evidence>
<name>A0A329RCH6_9STRA</name>
<dbReference type="Proteomes" id="UP000735874">
    <property type="component" value="Unassembled WGS sequence"/>
</dbReference>
<reference evidence="2" key="2">
    <citation type="submission" date="2018-10" db="EMBL/GenBank/DDBJ databases">
        <title>Effector identification in a new, highly contiguous assembly of the strawberry crown rot pathogen Phytophthora cactorum.</title>
        <authorList>
            <person name="Armitage A.D."/>
            <person name="Nellist C.F."/>
            <person name="Bates H."/>
            <person name="Vickerstaff R.J."/>
            <person name="Harrison R.J."/>
        </authorList>
    </citation>
    <scope>NUCLEOTIDE SEQUENCE</scope>
    <source>
        <strain evidence="2">15-7</strain>
        <strain evidence="3">4032</strain>
    </source>
</reference>
<evidence type="ECO:0000313" key="4">
    <source>
        <dbReference type="EMBL" id="RAW22367.1"/>
    </source>
</evidence>
<evidence type="ECO:0000313" key="2">
    <source>
        <dbReference type="EMBL" id="KAG2822160.1"/>
    </source>
</evidence>
<evidence type="ECO:0000256" key="1">
    <source>
        <dbReference type="SAM" id="MobiDB-lite"/>
    </source>
</evidence>
<dbReference type="Proteomes" id="UP000251314">
    <property type="component" value="Unassembled WGS sequence"/>
</dbReference>
<keyword evidence="5" id="KW-1185">Reference proteome</keyword>
<gene>
    <name evidence="4" type="ORF">PC110_g21192</name>
    <name evidence="2" type="ORF">PC113_g22370</name>
    <name evidence="3" type="ORF">PC115_g21453</name>
</gene>
<dbReference type="EMBL" id="RCMG01001675">
    <property type="protein sequence ID" value="KAG2822160.1"/>
    <property type="molecule type" value="Genomic_DNA"/>
</dbReference>
<dbReference type="AlphaFoldDB" id="A0A329RCH6"/>
<feature type="region of interest" description="Disordered" evidence="1">
    <location>
        <begin position="34"/>
        <end position="55"/>
    </location>
</feature>
<dbReference type="EMBL" id="RCMI01001526">
    <property type="protein sequence ID" value="KAG2883965.1"/>
    <property type="molecule type" value="Genomic_DNA"/>
</dbReference>
<comment type="caution">
    <text evidence="4">The sequence shown here is derived from an EMBL/GenBank/DDBJ whole genome shotgun (WGS) entry which is preliminary data.</text>
</comment>
<feature type="compositionally biased region" description="Polar residues" evidence="1">
    <location>
        <begin position="45"/>
        <end position="54"/>
    </location>
</feature>
<dbReference type="OrthoDB" id="93246at2759"/>
<accession>A0A329RCH6</accession>